<dbReference type="Gene3D" id="1.25.40.20">
    <property type="entry name" value="Ankyrin repeat-containing domain"/>
    <property type="match status" value="3"/>
</dbReference>
<dbReference type="PROSITE" id="PS50097">
    <property type="entry name" value="BTB"/>
    <property type="match status" value="1"/>
</dbReference>
<dbReference type="Pfam" id="PF00651">
    <property type="entry name" value="BTB"/>
    <property type="match status" value="1"/>
</dbReference>
<dbReference type="AlphaFoldDB" id="A0A9Q0L562"/>
<feature type="repeat" description="ANK" evidence="3">
    <location>
        <begin position="221"/>
        <end position="256"/>
    </location>
</feature>
<name>A0A9Q0L562_ANAIG</name>
<evidence type="ECO:0000259" key="5">
    <source>
        <dbReference type="PROSITE" id="PS50097"/>
    </source>
</evidence>
<dbReference type="SUPFAM" id="SSF140860">
    <property type="entry name" value="Pseudo ankyrin repeat-like"/>
    <property type="match status" value="1"/>
</dbReference>
<dbReference type="OrthoDB" id="194358at2759"/>
<dbReference type="InterPro" id="IPR011333">
    <property type="entry name" value="SKP1/BTB/POZ_sf"/>
</dbReference>
<evidence type="ECO:0000313" key="6">
    <source>
        <dbReference type="EMBL" id="KAJ5066091.1"/>
    </source>
</evidence>
<feature type="repeat" description="ANK" evidence="3">
    <location>
        <begin position="294"/>
        <end position="329"/>
    </location>
</feature>
<feature type="repeat" description="ANK" evidence="3">
    <location>
        <begin position="76"/>
        <end position="112"/>
    </location>
</feature>
<feature type="compositionally biased region" description="Basic and acidic residues" evidence="4">
    <location>
        <begin position="661"/>
        <end position="671"/>
    </location>
</feature>
<dbReference type="Pfam" id="PF12796">
    <property type="entry name" value="Ank_2"/>
    <property type="match status" value="2"/>
</dbReference>
<feature type="repeat" description="ANK" evidence="3">
    <location>
        <begin position="39"/>
        <end position="75"/>
    </location>
</feature>
<evidence type="ECO:0000256" key="4">
    <source>
        <dbReference type="SAM" id="MobiDB-lite"/>
    </source>
</evidence>
<gene>
    <name evidence="6" type="ORF">M0811_03424</name>
</gene>
<evidence type="ECO:0000256" key="1">
    <source>
        <dbReference type="ARBA" id="ARBA00022737"/>
    </source>
</evidence>
<feature type="domain" description="BTB" evidence="5">
    <location>
        <begin position="554"/>
        <end position="622"/>
    </location>
</feature>
<dbReference type="CDD" id="cd18186">
    <property type="entry name" value="BTB_POZ_ZBTB_KLHL-like"/>
    <property type="match status" value="1"/>
</dbReference>
<reference evidence="6" key="1">
    <citation type="submission" date="2022-10" db="EMBL/GenBank/DDBJ databases">
        <title>Novel sulphate-reducing endosymbionts in the free-living metamonad Anaeramoeba.</title>
        <authorList>
            <person name="Jerlstrom-Hultqvist J."/>
            <person name="Cepicka I."/>
            <person name="Gallot-Lavallee L."/>
            <person name="Salas-Leiva D."/>
            <person name="Curtis B.A."/>
            <person name="Zahonova K."/>
            <person name="Pipaliya S."/>
            <person name="Dacks J."/>
            <person name="Roger A.J."/>
        </authorList>
    </citation>
    <scope>NUCLEOTIDE SEQUENCE</scope>
    <source>
        <strain evidence="6">BMAN</strain>
    </source>
</reference>
<keyword evidence="1" id="KW-0677">Repeat</keyword>
<proteinExistence type="predicted"/>
<keyword evidence="2 3" id="KW-0040">ANK repeat</keyword>
<organism evidence="6 7">
    <name type="scientific">Anaeramoeba ignava</name>
    <name type="common">Anaerobic marine amoeba</name>
    <dbReference type="NCBI Taxonomy" id="1746090"/>
    <lineage>
        <taxon>Eukaryota</taxon>
        <taxon>Metamonada</taxon>
        <taxon>Anaeramoebidae</taxon>
        <taxon>Anaeramoeba</taxon>
    </lineage>
</organism>
<comment type="caution">
    <text evidence="6">The sequence shown here is derived from an EMBL/GenBank/DDBJ whole genome shotgun (WGS) entry which is preliminary data.</text>
</comment>
<dbReference type="EMBL" id="JAPDFW010000147">
    <property type="protein sequence ID" value="KAJ5066091.1"/>
    <property type="molecule type" value="Genomic_DNA"/>
</dbReference>
<evidence type="ECO:0000256" key="2">
    <source>
        <dbReference type="ARBA" id="ARBA00023043"/>
    </source>
</evidence>
<dbReference type="Pfam" id="PF00023">
    <property type="entry name" value="Ank"/>
    <property type="match status" value="1"/>
</dbReference>
<dbReference type="SUPFAM" id="SSF54695">
    <property type="entry name" value="POZ domain"/>
    <property type="match status" value="1"/>
</dbReference>
<feature type="repeat" description="ANK" evidence="3">
    <location>
        <begin position="257"/>
        <end position="293"/>
    </location>
</feature>
<dbReference type="Proteomes" id="UP001149090">
    <property type="component" value="Unassembled WGS sequence"/>
</dbReference>
<dbReference type="PROSITE" id="PS50088">
    <property type="entry name" value="ANK_REPEAT"/>
    <property type="match status" value="7"/>
</dbReference>
<dbReference type="InterPro" id="IPR000210">
    <property type="entry name" value="BTB/POZ_dom"/>
</dbReference>
<feature type="region of interest" description="Disordered" evidence="4">
    <location>
        <begin position="661"/>
        <end position="705"/>
    </location>
</feature>
<dbReference type="InterPro" id="IPR002110">
    <property type="entry name" value="Ankyrin_rpt"/>
</dbReference>
<dbReference type="PANTHER" id="PTHR24171">
    <property type="entry name" value="ANKYRIN REPEAT DOMAIN-CONTAINING PROTEIN 39-RELATED"/>
    <property type="match status" value="1"/>
</dbReference>
<sequence length="705" mass="82174">MNQNENEKDLHSICRYSSNFQKIIQLISEYKDINATNKNKQTLLHIVCQYQKSQSSIKIIKLLVKKGIDVNAKTKYQQTALHIVCQYQKHGKTVKILKLLIKKGALINTTNNKGQTPLHFACHYQKQNAIPVIELLLKKGADPKIPNNEGDLALHLVCNWQKQKILELTKLLVEKGADVNYKNNKFVTPFRYACHGEGRNIYKLLEFMIEKGADVNDKNLENETPLHNFCNFQDENSAELIKLFAKNGADMNPKNLSGYTPLHLGCEYHNKKYAFEVIKAMVENGADMNILDRWGQYPLDLLCQYQKTESFKVIKYMVENGAEVNNEDFFTSHSLTNSLYKYHENVVKFLLMNEASIFGFSEYVDQEMCDFVTKLFSINDDFNKFFKSSDNFADFEIECDDSSKIRVHKSFLILKFNNNPSIFQKFINICKKTPNETVQLAVNFLYTGFPDFDKFTQRLENLTSYLNKTKEWSSQFSSLNEKNDFSKFHEKEQSFKQKRIEEIRIEQKEYEEKVQTIQHFFQQIGFDSAWIKSKRRRKGIVKDLSQLYQQEETKDFTIICDNEKKIKVHKLILIARSDLFKGMFVLNVEDKSNQVHDYSKKSFETLDHLVYFLYHDQLDESKIPNQSIHEFEDLKDYFQLNQNSFLDSILEDFIKDSKGLEDSNLEKKENDSSDSSDSSDSDDPFVSSDSSVSSYISDSDDSETN</sequence>
<feature type="compositionally biased region" description="Low complexity" evidence="4">
    <location>
        <begin position="684"/>
        <end position="697"/>
    </location>
</feature>
<evidence type="ECO:0000313" key="7">
    <source>
        <dbReference type="Proteomes" id="UP001149090"/>
    </source>
</evidence>
<feature type="repeat" description="ANK" evidence="3">
    <location>
        <begin position="113"/>
        <end position="148"/>
    </location>
</feature>
<feature type="compositionally biased region" description="Acidic residues" evidence="4">
    <location>
        <begin position="672"/>
        <end position="683"/>
    </location>
</feature>
<dbReference type="PRINTS" id="PR01415">
    <property type="entry name" value="ANKYRIN"/>
</dbReference>
<dbReference type="Gene3D" id="3.30.710.10">
    <property type="entry name" value="Potassium Channel Kv1.1, Chain A"/>
    <property type="match status" value="1"/>
</dbReference>
<dbReference type="SUPFAM" id="SSF48403">
    <property type="entry name" value="Ankyrin repeat"/>
    <property type="match status" value="1"/>
</dbReference>
<keyword evidence="7" id="KW-1185">Reference proteome</keyword>
<dbReference type="SMART" id="SM00225">
    <property type="entry name" value="BTB"/>
    <property type="match status" value="1"/>
</dbReference>
<evidence type="ECO:0000256" key="3">
    <source>
        <dbReference type="PROSITE-ProRule" id="PRU00023"/>
    </source>
</evidence>
<dbReference type="PROSITE" id="PS50297">
    <property type="entry name" value="ANK_REP_REGION"/>
    <property type="match status" value="3"/>
</dbReference>
<feature type="repeat" description="ANK" evidence="3">
    <location>
        <begin position="149"/>
        <end position="184"/>
    </location>
</feature>
<protein>
    <submittedName>
        <fullName evidence="6">Cyclin-dependent kinase inhibitor 2c-related</fullName>
    </submittedName>
</protein>
<dbReference type="InterPro" id="IPR036770">
    <property type="entry name" value="Ankyrin_rpt-contain_sf"/>
</dbReference>
<dbReference type="SMART" id="SM00248">
    <property type="entry name" value="ANK"/>
    <property type="match status" value="8"/>
</dbReference>
<accession>A0A9Q0L562</accession>